<proteinExistence type="predicted"/>
<dbReference type="EMBL" id="WOCE01000004">
    <property type="protein sequence ID" value="KAE9615703.1"/>
    <property type="molecule type" value="Genomic_DNA"/>
</dbReference>
<keyword evidence="1" id="KW-0812">Transmembrane</keyword>
<reference evidence="3" key="1">
    <citation type="journal article" date="2020" name="Nat. Commun.">
        <title>Genome sequence of the cluster root forming white lupin.</title>
        <authorList>
            <person name="Hufnagel B."/>
            <person name="Marques A."/>
            <person name="Soriano A."/>
            <person name="Marques L."/>
            <person name="Divol F."/>
            <person name="Doumas P."/>
            <person name="Sallet E."/>
            <person name="Mancinotti D."/>
            <person name="Carrere S."/>
            <person name="Marande W."/>
            <person name="Arribat S."/>
            <person name="Keller J."/>
            <person name="Huneau C."/>
            <person name="Blein T."/>
            <person name="Aime D."/>
            <person name="Laguerre M."/>
            <person name="Taylor J."/>
            <person name="Schubert V."/>
            <person name="Nelson M."/>
            <person name="Geu-Flores F."/>
            <person name="Crespi M."/>
            <person name="Gallardo-Guerrero K."/>
            <person name="Delaux P.-M."/>
            <person name="Salse J."/>
            <person name="Berges H."/>
            <person name="Guyot R."/>
            <person name="Gouzy J."/>
            <person name="Peret B."/>
        </authorList>
    </citation>
    <scope>NUCLEOTIDE SEQUENCE [LARGE SCALE GENOMIC DNA]</scope>
    <source>
        <strain evidence="3">cv. Amiga</strain>
    </source>
</reference>
<keyword evidence="1" id="KW-1133">Transmembrane helix</keyword>
<feature type="transmembrane region" description="Helical" evidence="1">
    <location>
        <begin position="46"/>
        <end position="62"/>
    </location>
</feature>
<dbReference type="AlphaFoldDB" id="A0A6A4QQ71"/>
<evidence type="ECO:0000256" key="1">
    <source>
        <dbReference type="SAM" id="Phobius"/>
    </source>
</evidence>
<feature type="transmembrane region" description="Helical" evidence="1">
    <location>
        <begin position="12"/>
        <end position="34"/>
    </location>
</feature>
<organism evidence="2 3">
    <name type="scientific">Lupinus albus</name>
    <name type="common">White lupine</name>
    <name type="synonym">Lupinus termis</name>
    <dbReference type="NCBI Taxonomy" id="3870"/>
    <lineage>
        <taxon>Eukaryota</taxon>
        <taxon>Viridiplantae</taxon>
        <taxon>Streptophyta</taxon>
        <taxon>Embryophyta</taxon>
        <taxon>Tracheophyta</taxon>
        <taxon>Spermatophyta</taxon>
        <taxon>Magnoliopsida</taxon>
        <taxon>eudicotyledons</taxon>
        <taxon>Gunneridae</taxon>
        <taxon>Pentapetalae</taxon>
        <taxon>rosids</taxon>
        <taxon>fabids</taxon>
        <taxon>Fabales</taxon>
        <taxon>Fabaceae</taxon>
        <taxon>Papilionoideae</taxon>
        <taxon>50 kb inversion clade</taxon>
        <taxon>genistoids sensu lato</taxon>
        <taxon>core genistoids</taxon>
        <taxon>Genisteae</taxon>
        <taxon>Lupinus</taxon>
    </lineage>
</organism>
<sequence>MYAYFIRSYFFVLVNTLWYLSLSLLLFIFSVEFLHSVTNKLVSTHIPYSILILSLGLSKYSLTSRISFLNLLHISTIKSNGLNLKHWISLELRTKM</sequence>
<accession>A0A6A4QQ71</accession>
<evidence type="ECO:0000313" key="2">
    <source>
        <dbReference type="EMBL" id="KAE9615703.1"/>
    </source>
</evidence>
<evidence type="ECO:0000313" key="3">
    <source>
        <dbReference type="Proteomes" id="UP000447434"/>
    </source>
</evidence>
<gene>
    <name evidence="2" type="ORF">Lalb_Chr04g0258141</name>
</gene>
<protein>
    <submittedName>
        <fullName evidence="2">Uncharacterized protein</fullName>
    </submittedName>
</protein>
<comment type="caution">
    <text evidence="2">The sequence shown here is derived from an EMBL/GenBank/DDBJ whole genome shotgun (WGS) entry which is preliminary data.</text>
</comment>
<keyword evidence="3" id="KW-1185">Reference proteome</keyword>
<keyword evidence="1" id="KW-0472">Membrane</keyword>
<dbReference type="Proteomes" id="UP000447434">
    <property type="component" value="Chromosome 4"/>
</dbReference>
<name>A0A6A4QQ71_LUPAL</name>